<dbReference type="AlphaFoldDB" id="A0AAV5D9F8"/>
<feature type="region of interest" description="Disordered" evidence="1">
    <location>
        <begin position="16"/>
        <end position="60"/>
    </location>
</feature>
<evidence type="ECO:0000313" key="3">
    <source>
        <dbReference type="Proteomes" id="UP001054889"/>
    </source>
</evidence>
<gene>
    <name evidence="2" type="primary">ga24424</name>
    <name evidence="2" type="ORF">PR202_ga24424</name>
</gene>
<name>A0AAV5D9F8_ELECO</name>
<reference evidence="2" key="1">
    <citation type="journal article" date="2018" name="DNA Res.">
        <title>Multiple hybrid de novo genome assembly of finger millet, an orphan allotetraploid crop.</title>
        <authorList>
            <person name="Hatakeyama M."/>
            <person name="Aluri S."/>
            <person name="Balachadran M.T."/>
            <person name="Sivarajan S.R."/>
            <person name="Patrignani A."/>
            <person name="Gruter S."/>
            <person name="Poveda L."/>
            <person name="Shimizu-Inatsugi R."/>
            <person name="Baeten J."/>
            <person name="Francoijs K.J."/>
            <person name="Nataraja K.N."/>
            <person name="Reddy Y.A.N."/>
            <person name="Phadnis S."/>
            <person name="Ravikumar R.L."/>
            <person name="Schlapbach R."/>
            <person name="Sreeman S.M."/>
            <person name="Shimizu K.K."/>
        </authorList>
    </citation>
    <scope>NUCLEOTIDE SEQUENCE</scope>
</reference>
<evidence type="ECO:0000256" key="1">
    <source>
        <dbReference type="SAM" id="MobiDB-lite"/>
    </source>
</evidence>
<keyword evidence="3" id="KW-1185">Reference proteome</keyword>
<proteinExistence type="predicted"/>
<accession>A0AAV5D9F8</accession>
<reference evidence="2" key="2">
    <citation type="submission" date="2021-12" db="EMBL/GenBank/DDBJ databases">
        <title>Resequencing data analysis of finger millet.</title>
        <authorList>
            <person name="Hatakeyama M."/>
            <person name="Aluri S."/>
            <person name="Balachadran M.T."/>
            <person name="Sivarajan S.R."/>
            <person name="Poveda L."/>
            <person name="Shimizu-Inatsugi R."/>
            <person name="Schlapbach R."/>
            <person name="Sreeman S.M."/>
            <person name="Shimizu K.K."/>
        </authorList>
    </citation>
    <scope>NUCLEOTIDE SEQUENCE</scope>
</reference>
<comment type="caution">
    <text evidence="2">The sequence shown here is derived from an EMBL/GenBank/DDBJ whole genome shotgun (WGS) entry which is preliminary data.</text>
</comment>
<dbReference type="Proteomes" id="UP001054889">
    <property type="component" value="Unassembled WGS sequence"/>
</dbReference>
<sequence length="176" mass="19096">MTCRIQRFTWGTSSSQATGTLNMNSHVSIGERPRRSSRWSTNSRRSPTSVSSSGAHGTSGELAALMRRPVMSSQRCCQRRARTHVRTACCVGRKERMCCRRASGRAPRRSRAIAGAGLLASFPGGISSNRMWACSVNKKRQQLVVKMERVRPSAPQVAAGAARFTTKTSVAVVAAV</sequence>
<feature type="compositionally biased region" description="Polar residues" evidence="1">
    <location>
        <begin position="16"/>
        <end position="27"/>
    </location>
</feature>
<organism evidence="2 3">
    <name type="scientific">Eleusine coracana subsp. coracana</name>
    <dbReference type="NCBI Taxonomy" id="191504"/>
    <lineage>
        <taxon>Eukaryota</taxon>
        <taxon>Viridiplantae</taxon>
        <taxon>Streptophyta</taxon>
        <taxon>Embryophyta</taxon>
        <taxon>Tracheophyta</taxon>
        <taxon>Spermatophyta</taxon>
        <taxon>Magnoliopsida</taxon>
        <taxon>Liliopsida</taxon>
        <taxon>Poales</taxon>
        <taxon>Poaceae</taxon>
        <taxon>PACMAD clade</taxon>
        <taxon>Chloridoideae</taxon>
        <taxon>Cynodonteae</taxon>
        <taxon>Eleusininae</taxon>
        <taxon>Eleusine</taxon>
    </lineage>
</organism>
<feature type="compositionally biased region" description="Low complexity" evidence="1">
    <location>
        <begin position="38"/>
        <end position="53"/>
    </location>
</feature>
<protein>
    <submittedName>
        <fullName evidence="2">Uncharacterized protein</fullName>
    </submittedName>
</protein>
<dbReference type="EMBL" id="BQKI01000013">
    <property type="protein sequence ID" value="GJN06670.1"/>
    <property type="molecule type" value="Genomic_DNA"/>
</dbReference>
<evidence type="ECO:0000313" key="2">
    <source>
        <dbReference type="EMBL" id="GJN06670.1"/>
    </source>
</evidence>